<dbReference type="AlphaFoldDB" id="A0A9D2QM53"/>
<protein>
    <submittedName>
        <fullName evidence="2">DNA-deoxyinosine glycosylase</fullName>
        <ecNumber evidence="2">3.2.2.15</ecNumber>
    </submittedName>
</protein>
<dbReference type="CDD" id="cd10032">
    <property type="entry name" value="UDG-F6_HDG"/>
    <property type="match status" value="1"/>
</dbReference>
<dbReference type="SMART" id="SM00987">
    <property type="entry name" value="UreE_C"/>
    <property type="match status" value="1"/>
</dbReference>
<evidence type="ECO:0000259" key="1">
    <source>
        <dbReference type="SMART" id="SM00986"/>
    </source>
</evidence>
<dbReference type="Proteomes" id="UP000823922">
    <property type="component" value="Unassembled WGS sequence"/>
</dbReference>
<gene>
    <name evidence="2" type="ORF">H9926_13110</name>
</gene>
<organism evidence="2 3">
    <name type="scientific">Candidatus Eisenbergiella intestinigallinarum</name>
    <dbReference type="NCBI Taxonomy" id="2838549"/>
    <lineage>
        <taxon>Bacteria</taxon>
        <taxon>Bacillati</taxon>
        <taxon>Bacillota</taxon>
        <taxon>Clostridia</taxon>
        <taxon>Lachnospirales</taxon>
        <taxon>Lachnospiraceae</taxon>
        <taxon>Eisenbergiella</taxon>
    </lineage>
</organism>
<dbReference type="InterPro" id="IPR026353">
    <property type="entry name" value="Hypoxan-DNA_Glyclase"/>
</dbReference>
<dbReference type="SUPFAM" id="SSF52141">
    <property type="entry name" value="Uracil-DNA glycosylase-like"/>
    <property type="match status" value="1"/>
</dbReference>
<proteinExistence type="predicted"/>
<dbReference type="SMART" id="SM00986">
    <property type="entry name" value="UDG"/>
    <property type="match status" value="1"/>
</dbReference>
<dbReference type="EC" id="3.2.2.15" evidence="2"/>
<keyword evidence="2" id="KW-0378">Hydrolase</keyword>
<feature type="domain" description="Uracil-DNA glycosylase-like" evidence="1">
    <location>
        <begin position="25"/>
        <end position="175"/>
    </location>
</feature>
<name>A0A9D2QM53_9FIRM</name>
<dbReference type="InterPro" id="IPR036895">
    <property type="entry name" value="Uracil-DNA_glycosylase-like_sf"/>
</dbReference>
<dbReference type="InterPro" id="IPR005122">
    <property type="entry name" value="Uracil-DNA_glycosylase-like"/>
</dbReference>
<dbReference type="NCBIfam" id="TIGR04274">
    <property type="entry name" value="hypoxanDNAglyco"/>
    <property type="match status" value="1"/>
</dbReference>
<dbReference type="GO" id="GO:0033958">
    <property type="term" value="F:DNA-deoxyinosine glycosylase activity"/>
    <property type="evidence" value="ECO:0007669"/>
    <property type="project" value="UniProtKB-EC"/>
</dbReference>
<accession>A0A9D2QM53</accession>
<evidence type="ECO:0000313" key="2">
    <source>
        <dbReference type="EMBL" id="HJC88941.1"/>
    </source>
</evidence>
<reference evidence="2" key="1">
    <citation type="journal article" date="2021" name="PeerJ">
        <title>Extensive microbial diversity within the chicken gut microbiome revealed by metagenomics and culture.</title>
        <authorList>
            <person name="Gilroy R."/>
            <person name="Ravi A."/>
            <person name="Getino M."/>
            <person name="Pursley I."/>
            <person name="Horton D.L."/>
            <person name="Alikhan N.F."/>
            <person name="Baker D."/>
            <person name="Gharbi K."/>
            <person name="Hall N."/>
            <person name="Watson M."/>
            <person name="Adriaenssens E.M."/>
            <person name="Foster-Nyarko E."/>
            <person name="Jarju S."/>
            <person name="Secka A."/>
            <person name="Antonio M."/>
            <person name="Oren A."/>
            <person name="Chaudhuri R.R."/>
            <person name="La Ragione R."/>
            <person name="Hildebrand F."/>
            <person name="Pallen M.J."/>
        </authorList>
    </citation>
    <scope>NUCLEOTIDE SEQUENCE</scope>
    <source>
        <strain evidence="2">ChiBcec1-1630</strain>
    </source>
</reference>
<sequence length="185" mass="20653">MNKAETGKGKKPEAHIPEAVVHEFPPVWDGNSKILILGTFPSVKSREQHFYYGHPQNRFWKVIAALTKNETPETMEEKKRLLLKSGIAVWDVIASCEIVGSSDSSIRNVKANDIAGLLKKSRIRAVYANGGTAYRLYQKFCFPDTGLEAVCLPSTSPANAAWTLPRLLEAWKIILPEEEPQGQVY</sequence>
<reference evidence="2" key="2">
    <citation type="submission" date="2021-04" db="EMBL/GenBank/DDBJ databases">
        <authorList>
            <person name="Gilroy R."/>
        </authorList>
    </citation>
    <scope>NUCLEOTIDE SEQUENCE</scope>
    <source>
        <strain evidence="2">ChiBcec1-1630</strain>
    </source>
</reference>
<dbReference type="Gene3D" id="3.40.470.10">
    <property type="entry name" value="Uracil-DNA glycosylase-like domain"/>
    <property type="match status" value="1"/>
</dbReference>
<comment type="caution">
    <text evidence="2">The sequence shown here is derived from an EMBL/GenBank/DDBJ whole genome shotgun (WGS) entry which is preliminary data.</text>
</comment>
<dbReference type="EMBL" id="DWVS01000337">
    <property type="protein sequence ID" value="HJC88941.1"/>
    <property type="molecule type" value="Genomic_DNA"/>
</dbReference>
<evidence type="ECO:0000313" key="3">
    <source>
        <dbReference type="Proteomes" id="UP000823922"/>
    </source>
</evidence>
<keyword evidence="2" id="KW-0326">Glycosidase</keyword>
<dbReference type="Pfam" id="PF03167">
    <property type="entry name" value="UDG"/>
    <property type="match status" value="1"/>
</dbReference>